<proteinExistence type="predicted"/>
<feature type="region of interest" description="Disordered" evidence="1">
    <location>
        <begin position="97"/>
        <end position="131"/>
    </location>
</feature>
<dbReference type="InterPro" id="IPR018490">
    <property type="entry name" value="cNMP-bd_dom_sf"/>
</dbReference>
<dbReference type="InterPro" id="IPR000595">
    <property type="entry name" value="cNMP-bd_dom"/>
</dbReference>
<feature type="compositionally biased region" description="Gly residues" evidence="1">
    <location>
        <begin position="506"/>
        <end position="518"/>
    </location>
</feature>
<feature type="compositionally biased region" description="Polar residues" evidence="1">
    <location>
        <begin position="115"/>
        <end position="127"/>
    </location>
</feature>
<organism evidence="3 4">
    <name type="scientific">Volvox reticuliferus</name>
    <dbReference type="NCBI Taxonomy" id="1737510"/>
    <lineage>
        <taxon>Eukaryota</taxon>
        <taxon>Viridiplantae</taxon>
        <taxon>Chlorophyta</taxon>
        <taxon>core chlorophytes</taxon>
        <taxon>Chlorophyceae</taxon>
        <taxon>CS clade</taxon>
        <taxon>Chlamydomonadales</taxon>
        <taxon>Volvocaceae</taxon>
        <taxon>Volvox</taxon>
    </lineage>
</organism>
<reference evidence="3" key="1">
    <citation type="journal article" date="2021" name="Proc. Natl. Acad. Sci. U.S.A.">
        <title>Three genomes in the algal genus Volvox reveal the fate of a haploid sex-determining region after a transition to homothallism.</title>
        <authorList>
            <person name="Yamamoto K."/>
            <person name="Hamaji T."/>
            <person name="Kawai-Toyooka H."/>
            <person name="Matsuzaki R."/>
            <person name="Takahashi F."/>
            <person name="Nishimura Y."/>
            <person name="Kawachi M."/>
            <person name="Noguchi H."/>
            <person name="Minakuchi Y."/>
            <person name="Umen J.G."/>
            <person name="Toyoda A."/>
            <person name="Nozaki H."/>
        </authorList>
    </citation>
    <scope>NUCLEOTIDE SEQUENCE</scope>
    <source>
        <strain evidence="3">NIES-3785</strain>
    </source>
</reference>
<comment type="caution">
    <text evidence="3">The sequence shown here is derived from an EMBL/GenBank/DDBJ whole genome shotgun (WGS) entry which is preliminary data.</text>
</comment>
<accession>A0A8J4GJF7</accession>
<dbReference type="Proteomes" id="UP000722791">
    <property type="component" value="Unassembled WGS sequence"/>
</dbReference>
<evidence type="ECO:0000259" key="2">
    <source>
        <dbReference type="PROSITE" id="PS50042"/>
    </source>
</evidence>
<dbReference type="CDD" id="cd00038">
    <property type="entry name" value="CAP_ED"/>
    <property type="match status" value="1"/>
</dbReference>
<feature type="region of interest" description="Disordered" evidence="1">
    <location>
        <begin position="174"/>
        <end position="240"/>
    </location>
</feature>
<evidence type="ECO:0000313" key="4">
    <source>
        <dbReference type="Proteomes" id="UP000722791"/>
    </source>
</evidence>
<sequence>MNPEFPSLLKRPLQIREATEGAFNVLARFGTTTSARGGSPMSRWRRSAIRIAASNASRKLREAARLKALQRTPYPLVLARIKLLLDRLTVFKEHVNQSSTPHGSIHPTRSRRRNNMASGNASRNESAPENGIGSRAVAAVAAAAAAAAADSGDGEEVDEEQLVTSAIRSWDLRRVGGHMPSGPMENLYGDGGHTFSRRSSRAYRDSRSPTGFSEDETDDGVSSPRLRRSPSPTRSLMGGGTSTAFTAVASVLGRAGSSLGGFGGVDGGGAGGFDPELLMGEYDNMALDDPGSGNKMSLDKLLEELSTTMSYVSDFLRKVPEETRMEACFAAKMDNYKKDQTVYRIGDPPERFHLILTGVVEIWTHPPGNRREKTLIATLKKGQSFGEMAILNDEPRAEVATPTSNCTFLTFHRADLLSCFGPFFRDRLIAAEKFFHSRVAVFQALPKKDTLKVISHVMQSTFPAGKEWEPVADQQIYFIKSGTVTLEALERRGGTTPTSTPAAGGSSIGHGATRGGGGGAAGVVGTGVSSTSVGAGGGGGGGSAAGGALVGSEDGSGDGTAENEILAAITIVDGRAIGTLGHEDELRRLRRAAIPKKVFPVPSTQENPRGQDNKDSFGWGTINDA</sequence>
<dbReference type="AlphaFoldDB" id="A0A8J4GJF7"/>
<evidence type="ECO:0000313" key="3">
    <source>
        <dbReference type="EMBL" id="GIM08411.1"/>
    </source>
</evidence>
<dbReference type="Gene3D" id="2.60.120.10">
    <property type="entry name" value="Jelly Rolls"/>
    <property type="match status" value="1"/>
</dbReference>
<gene>
    <name evidence="3" type="ORF">Vretimale_12420</name>
</gene>
<dbReference type="Pfam" id="PF00027">
    <property type="entry name" value="cNMP_binding"/>
    <property type="match status" value="1"/>
</dbReference>
<dbReference type="PANTHER" id="PTHR23011:SF28">
    <property type="entry name" value="CYCLIC NUCLEOTIDE-BINDING DOMAIN CONTAINING PROTEIN"/>
    <property type="match status" value="1"/>
</dbReference>
<name>A0A8J4GJF7_9CHLO</name>
<evidence type="ECO:0000256" key="1">
    <source>
        <dbReference type="SAM" id="MobiDB-lite"/>
    </source>
</evidence>
<dbReference type="SUPFAM" id="SSF51206">
    <property type="entry name" value="cAMP-binding domain-like"/>
    <property type="match status" value="1"/>
</dbReference>
<dbReference type="PANTHER" id="PTHR23011">
    <property type="entry name" value="CYCLIC NUCLEOTIDE-BINDING DOMAIN CONTAINING PROTEIN"/>
    <property type="match status" value="1"/>
</dbReference>
<dbReference type="InterPro" id="IPR014710">
    <property type="entry name" value="RmlC-like_jellyroll"/>
</dbReference>
<feature type="domain" description="Cyclic nucleotide-binding" evidence="2">
    <location>
        <begin position="315"/>
        <end position="416"/>
    </location>
</feature>
<feature type="region of interest" description="Disordered" evidence="1">
    <location>
        <begin position="597"/>
        <end position="625"/>
    </location>
</feature>
<feature type="region of interest" description="Disordered" evidence="1">
    <location>
        <begin position="492"/>
        <end position="518"/>
    </location>
</feature>
<dbReference type="PROSITE" id="PS50042">
    <property type="entry name" value="CNMP_BINDING_3"/>
    <property type="match status" value="1"/>
</dbReference>
<dbReference type="EMBL" id="BNCQ01000027">
    <property type="protein sequence ID" value="GIM08411.1"/>
    <property type="molecule type" value="Genomic_DNA"/>
</dbReference>
<protein>
    <recommendedName>
        <fullName evidence="2">Cyclic nucleotide-binding domain-containing protein</fullName>
    </recommendedName>
</protein>
<feature type="compositionally biased region" description="Low complexity" evidence="1">
    <location>
        <begin position="494"/>
        <end position="505"/>
    </location>
</feature>
<dbReference type="SMART" id="SM00100">
    <property type="entry name" value="cNMP"/>
    <property type="match status" value="1"/>
</dbReference>